<protein>
    <submittedName>
        <fullName evidence="1">Uncharacterized protein</fullName>
    </submittedName>
</protein>
<dbReference type="EMBL" id="JAJAQI010000122">
    <property type="protein sequence ID" value="MCB4825551.1"/>
    <property type="molecule type" value="Genomic_DNA"/>
</dbReference>
<sequence>MHKLFDALEAVQSGDYKVAQGARLFGRYSHQCAVRINGLYIRTPFNKLSYDAEAPDGWMHRQMPSCLIDDLQCRFFGIQGAFANGEQIRESSEWLQCNTTSFSKVGMDDSGGLADDLQPIVDRFGAGAAVSRRYFPYVRHGGGAHSITLLTVKFTISDAVMFKLAHIGQ</sequence>
<dbReference type="AlphaFoldDB" id="A0A9X1LAY6"/>
<comment type="caution">
    <text evidence="1">The sequence shown here is derived from an EMBL/GenBank/DDBJ whole genome shotgun (WGS) entry which is preliminary data.</text>
</comment>
<accession>A0A9X1LAY6</accession>
<reference evidence="1" key="1">
    <citation type="submission" date="2021-10" db="EMBL/GenBank/DDBJ databases">
        <title>Roseicella aerolatum sp. nov., isolated from aerosols of e-waste dismantling site.</title>
        <authorList>
            <person name="Qin T."/>
        </authorList>
    </citation>
    <scope>NUCLEOTIDE SEQUENCE</scope>
    <source>
        <strain evidence="1">GB24</strain>
    </source>
</reference>
<evidence type="ECO:0000313" key="1">
    <source>
        <dbReference type="EMBL" id="MCB4825551.1"/>
    </source>
</evidence>
<dbReference type="RefSeq" id="WP_226614663.1">
    <property type="nucleotide sequence ID" value="NZ_JAJAQI010000122.1"/>
</dbReference>
<keyword evidence="2" id="KW-1185">Reference proteome</keyword>
<organism evidence="1 2">
    <name type="scientific">Roseicella aerolata</name>
    <dbReference type="NCBI Taxonomy" id="2883479"/>
    <lineage>
        <taxon>Bacteria</taxon>
        <taxon>Pseudomonadati</taxon>
        <taxon>Pseudomonadota</taxon>
        <taxon>Alphaproteobacteria</taxon>
        <taxon>Acetobacterales</taxon>
        <taxon>Roseomonadaceae</taxon>
        <taxon>Roseicella</taxon>
    </lineage>
</organism>
<gene>
    <name evidence="1" type="ORF">LHA35_28000</name>
</gene>
<name>A0A9X1LAY6_9PROT</name>
<dbReference type="Proteomes" id="UP001139311">
    <property type="component" value="Unassembled WGS sequence"/>
</dbReference>
<evidence type="ECO:0000313" key="2">
    <source>
        <dbReference type="Proteomes" id="UP001139311"/>
    </source>
</evidence>
<proteinExistence type="predicted"/>